<dbReference type="PATRIC" id="fig|37916.4.peg.1123"/>
<dbReference type="STRING" id="37916.MCHLDSM_01240"/>
<evidence type="ECO:0000256" key="1">
    <source>
        <dbReference type="SAM" id="Phobius"/>
    </source>
</evidence>
<dbReference type="RefSeq" id="WP_048469155.1">
    <property type="nucleotide sequence ID" value="NZ_JYNL01000009.1"/>
</dbReference>
<keyword evidence="1" id="KW-0812">Transmembrane</keyword>
<evidence type="ECO:0000313" key="3">
    <source>
        <dbReference type="Proteomes" id="UP000036513"/>
    </source>
</evidence>
<reference evidence="2 3" key="1">
    <citation type="journal article" date="2015" name="Genome Biol. Evol.">
        <title>Characterization of Three Mycobacterium spp. with Potential Use in Bioremediation by Genome Sequencing and Comparative Genomics.</title>
        <authorList>
            <person name="Das S."/>
            <person name="Pettersson B.M."/>
            <person name="Behra P.R."/>
            <person name="Ramesh M."/>
            <person name="Dasgupta S."/>
            <person name="Bhattacharya A."/>
            <person name="Kirsebom L.A."/>
        </authorList>
    </citation>
    <scope>NUCLEOTIDE SEQUENCE [LARGE SCALE GENOMIC DNA]</scope>
    <source>
        <strain evidence="2 3">DSM 43826</strain>
    </source>
</reference>
<gene>
    <name evidence="2" type="ORF">MCHLDSM_01240</name>
</gene>
<accession>A0A0J6WLM3</accession>
<feature type="transmembrane region" description="Helical" evidence="1">
    <location>
        <begin position="80"/>
        <end position="102"/>
    </location>
</feature>
<evidence type="ECO:0000313" key="2">
    <source>
        <dbReference type="EMBL" id="KMO82617.1"/>
    </source>
</evidence>
<comment type="caution">
    <text evidence="2">The sequence shown here is derived from an EMBL/GenBank/DDBJ whole genome shotgun (WGS) entry which is preliminary data.</text>
</comment>
<protein>
    <submittedName>
        <fullName evidence="2">Uncharacterized protein</fullName>
    </submittedName>
</protein>
<dbReference type="AlphaFoldDB" id="A0A0J6WLM3"/>
<dbReference type="Proteomes" id="UP000036513">
    <property type="component" value="Unassembled WGS sequence"/>
</dbReference>
<sequence>MLDLIEPAVTALATHGQTVRILADISSDGTSNGAIMSIVRRVILAVSVIGGAAFVIHALRVQMDKDSAGKTKKLTDEAKNFAYFEGLCGVVWVIAELAQNVFGGAAS</sequence>
<name>A0A0J6WLM3_9MYCO</name>
<keyword evidence="3" id="KW-1185">Reference proteome</keyword>
<keyword evidence="1" id="KW-1133">Transmembrane helix</keyword>
<organism evidence="2 3">
    <name type="scientific">Mycolicibacterium chlorophenolicum</name>
    <dbReference type="NCBI Taxonomy" id="37916"/>
    <lineage>
        <taxon>Bacteria</taxon>
        <taxon>Bacillati</taxon>
        <taxon>Actinomycetota</taxon>
        <taxon>Actinomycetes</taxon>
        <taxon>Mycobacteriales</taxon>
        <taxon>Mycobacteriaceae</taxon>
        <taxon>Mycolicibacterium</taxon>
    </lineage>
</organism>
<keyword evidence="1" id="KW-0472">Membrane</keyword>
<proteinExistence type="predicted"/>
<feature type="transmembrane region" description="Helical" evidence="1">
    <location>
        <begin position="38"/>
        <end position="59"/>
    </location>
</feature>
<dbReference type="EMBL" id="JYNL01000009">
    <property type="protein sequence ID" value="KMO82617.1"/>
    <property type="molecule type" value="Genomic_DNA"/>
</dbReference>